<protein>
    <submittedName>
        <fullName evidence="1">Uncharacterized protein</fullName>
    </submittedName>
</protein>
<dbReference type="OrthoDB" id="10581318at2759"/>
<dbReference type="AlphaFoldDB" id="A0A4Z2GLJ8"/>
<keyword evidence="2" id="KW-1185">Reference proteome</keyword>
<name>A0A4Z2GLJ8_9TELE</name>
<sequence>MLVFTSTGWRRAGYTGRHINGWLRANCSTESGKSFVLPNSLPGWLVILLGHWRGGERDERDVEKQKGEGAVSSPAFQMVLYNKPSGVSG</sequence>
<dbReference type="Proteomes" id="UP000314294">
    <property type="component" value="Unassembled WGS sequence"/>
</dbReference>
<organism evidence="1 2">
    <name type="scientific">Liparis tanakae</name>
    <name type="common">Tanaka's snailfish</name>
    <dbReference type="NCBI Taxonomy" id="230148"/>
    <lineage>
        <taxon>Eukaryota</taxon>
        <taxon>Metazoa</taxon>
        <taxon>Chordata</taxon>
        <taxon>Craniata</taxon>
        <taxon>Vertebrata</taxon>
        <taxon>Euteleostomi</taxon>
        <taxon>Actinopterygii</taxon>
        <taxon>Neopterygii</taxon>
        <taxon>Teleostei</taxon>
        <taxon>Neoteleostei</taxon>
        <taxon>Acanthomorphata</taxon>
        <taxon>Eupercaria</taxon>
        <taxon>Perciformes</taxon>
        <taxon>Cottioidei</taxon>
        <taxon>Cottales</taxon>
        <taxon>Liparidae</taxon>
        <taxon>Liparis</taxon>
    </lineage>
</organism>
<accession>A0A4Z2GLJ8</accession>
<proteinExistence type="predicted"/>
<evidence type="ECO:0000313" key="1">
    <source>
        <dbReference type="EMBL" id="TNN54417.1"/>
    </source>
</evidence>
<reference evidence="1 2" key="1">
    <citation type="submission" date="2019-03" db="EMBL/GenBank/DDBJ databases">
        <title>First draft genome of Liparis tanakae, snailfish: a comprehensive survey of snailfish specific genes.</title>
        <authorList>
            <person name="Kim W."/>
            <person name="Song I."/>
            <person name="Jeong J.-H."/>
            <person name="Kim D."/>
            <person name="Kim S."/>
            <person name="Ryu S."/>
            <person name="Song J.Y."/>
            <person name="Lee S.K."/>
        </authorList>
    </citation>
    <scope>NUCLEOTIDE SEQUENCE [LARGE SCALE GENOMIC DNA]</scope>
    <source>
        <tissue evidence="1">Muscle</tissue>
    </source>
</reference>
<gene>
    <name evidence="1" type="ORF">EYF80_035386</name>
</gene>
<comment type="caution">
    <text evidence="1">The sequence shown here is derived from an EMBL/GenBank/DDBJ whole genome shotgun (WGS) entry which is preliminary data.</text>
</comment>
<evidence type="ECO:0000313" key="2">
    <source>
        <dbReference type="Proteomes" id="UP000314294"/>
    </source>
</evidence>
<dbReference type="EMBL" id="SRLO01000485">
    <property type="protein sequence ID" value="TNN54417.1"/>
    <property type="molecule type" value="Genomic_DNA"/>
</dbReference>